<gene>
    <name evidence="2" type="ORF">POCTA_138.1.T0160407</name>
</gene>
<feature type="compositionally biased region" description="Basic and acidic residues" evidence="1">
    <location>
        <begin position="156"/>
        <end position="165"/>
    </location>
</feature>
<feature type="region of interest" description="Disordered" evidence="1">
    <location>
        <begin position="234"/>
        <end position="255"/>
    </location>
</feature>
<dbReference type="EMBL" id="CAJJDP010000016">
    <property type="protein sequence ID" value="CAD8144933.1"/>
    <property type="molecule type" value="Genomic_DNA"/>
</dbReference>
<comment type="caution">
    <text evidence="2">The sequence shown here is derived from an EMBL/GenBank/DDBJ whole genome shotgun (WGS) entry which is preliminary data.</text>
</comment>
<evidence type="ECO:0000313" key="3">
    <source>
        <dbReference type="Proteomes" id="UP000683925"/>
    </source>
</evidence>
<organism evidence="2 3">
    <name type="scientific">Paramecium octaurelia</name>
    <dbReference type="NCBI Taxonomy" id="43137"/>
    <lineage>
        <taxon>Eukaryota</taxon>
        <taxon>Sar</taxon>
        <taxon>Alveolata</taxon>
        <taxon>Ciliophora</taxon>
        <taxon>Intramacronucleata</taxon>
        <taxon>Oligohymenophorea</taxon>
        <taxon>Peniculida</taxon>
        <taxon>Parameciidae</taxon>
        <taxon>Paramecium</taxon>
    </lineage>
</organism>
<proteinExistence type="predicted"/>
<accession>A0A8S1SXU9</accession>
<dbReference type="AlphaFoldDB" id="A0A8S1SXU9"/>
<dbReference type="OMA" id="GSNCSHN"/>
<reference evidence="2" key="1">
    <citation type="submission" date="2021-01" db="EMBL/GenBank/DDBJ databases">
        <authorList>
            <consortium name="Genoscope - CEA"/>
            <person name="William W."/>
        </authorList>
    </citation>
    <scope>NUCLEOTIDE SEQUENCE</scope>
</reference>
<sequence length="255" mass="29726">MGSNCSHNSQASERNIMNQQDSILENSQIFNPLIDSTLGASQLTQMEIPNAQLLSPVKPHISKYNEIKSVVRVPTEESVFQKEFCEIKECKQQNPSNTQKILQPKVQINLQYQNLRKHQQKRQQSPKFYTASPKKKQQEKSYSQSPLQKQGATFEKSNKKRESLNYIHVQKDKIVTNRKYSDLPQKKDNNQIIRRKISDICVDHTYIIRLECPTNFRSLTPNSILKRKDLEIQTNSPPKKQVRFKNSRQKNQPCT</sequence>
<name>A0A8S1SXU9_PAROT</name>
<keyword evidence="3" id="KW-1185">Reference proteome</keyword>
<dbReference type="Proteomes" id="UP000683925">
    <property type="component" value="Unassembled WGS sequence"/>
</dbReference>
<protein>
    <submittedName>
        <fullName evidence="2">Uncharacterized protein</fullName>
    </submittedName>
</protein>
<dbReference type="OrthoDB" id="10336857at2759"/>
<evidence type="ECO:0000256" key="1">
    <source>
        <dbReference type="SAM" id="MobiDB-lite"/>
    </source>
</evidence>
<feature type="region of interest" description="Disordered" evidence="1">
    <location>
        <begin position="115"/>
        <end position="165"/>
    </location>
</feature>
<evidence type="ECO:0000313" key="2">
    <source>
        <dbReference type="EMBL" id="CAD8144933.1"/>
    </source>
</evidence>